<dbReference type="SUPFAM" id="SSF52047">
    <property type="entry name" value="RNI-like"/>
    <property type="match status" value="1"/>
</dbReference>
<evidence type="ECO:0000259" key="8">
    <source>
        <dbReference type="PROSITE" id="PS50837"/>
    </source>
</evidence>
<dbReference type="Pfam" id="PF05729">
    <property type="entry name" value="NACHT"/>
    <property type="match status" value="1"/>
</dbReference>
<organism evidence="9 10">
    <name type="scientific">Gasterosteus aculeatus aculeatus</name>
    <name type="common">three-spined stickleback</name>
    <dbReference type="NCBI Taxonomy" id="481459"/>
    <lineage>
        <taxon>Eukaryota</taxon>
        <taxon>Metazoa</taxon>
        <taxon>Chordata</taxon>
        <taxon>Craniata</taxon>
        <taxon>Vertebrata</taxon>
        <taxon>Euteleostomi</taxon>
        <taxon>Actinopterygii</taxon>
        <taxon>Neopterygii</taxon>
        <taxon>Teleostei</taxon>
        <taxon>Neoteleostei</taxon>
        <taxon>Acanthomorphata</taxon>
        <taxon>Eupercaria</taxon>
        <taxon>Perciformes</taxon>
        <taxon>Cottioidei</taxon>
        <taxon>Gasterosteales</taxon>
        <taxon>Gasterosteidae</taxon>
        <taxon>Gasterosteus</taxon>
    </lineage>
</organism>
<dbReference type="GO" id="GO:0005737">
    <property type="term" value="C:cytoplasm"/>
    <property type="evidence" value="ECO:0007669"/>
    <property type="project" value="UniProtKB-SubCell"/>
</dbReference>
<keyword evidence="3" id="KW-0433">Leucine-rich repeat</keyword>
<dbReference type="Gene3D" id="3.80.10.10">
    <property type="entry name" value="Ribonuclease Inhibitor"/>
    <property type="match status" value="1"/>
</dbReference>
<feature type="region of interest" description="Disordered" evidence="7">
    <location>
        <begin position="139"/>
        <end position="164"/>
    </location>
</feature>
<evidence type="ECO:0000256" key="4">
    <source>
        <dbReference type="ARBA" id="ARBA00022737"/>
    </source>
</evidence>
<feature type="region of interest" description="Disordered" evidence="7">
    <location>
        <begin position="1"/>
        <end position="127"/>
    </location>
</feature>
<protein>
    <recommendedName>
        <fullName evidence="8">NACHT domain-containing protein</fullName>
    </recommendedName>
</protein>
<dbReference type="InterPro" id="IPR029495">
    <property type="entry name" value="NACHT-assoc"/>
</dbReference>
<dbReference type="InterPro" id="IPR032675">
    <property type="entry name" value="LRR_dom_sf"/>
</dbReference>
<keyword evidence="6" id="KW-0067">ATP-binding</keyword>
<dbReference type="InterPro" id="IPR027417">
    <property type="entry name" value="P-loop_NTPase"/>
</dbReference>
<reference evidence="9" key="3">
    <citation type="submission" date="2025-09" db="UniProtKB">
        <authorList>
            <consortium name="Ensembl"/>
        </authorList>
    </citation>
    <scope>IDENTIFICATION</scope>
</reference>
<reference evidence="9" key="2">
    <citation type="submission" date="2025-08" db="UniProtKB">
        <authorList>
            <consortium name="Ensembl"/>
        </authorList>
    </citation>
    <scope>IDENTIFICATION</scope>
</reference>
<dbReference type="InterPro" id="IPR007111">
    <property type="entry name" value="NACHT_NTPase"/>
</dbReference>
<keyword evidence="5" id="KW-0547">Nucleotide-binding</keyword>
<dbReference type="Pfam" id="PF17776">
    <property type="entry name" value="NLRC4_HD2"/>
    <property type="match status" value="1"/>
</dbReference>
<dbReference type="Proteomes" id="UP000007635">
    <property type="component" value="Unassembled WGS sequence"/>
</dbReference>
<keyword evidence="4" id="KW-0677">Repeat</keyword>
<dbReference type="InterPro" id="IPR041267">
    <property type="entry name" value="NLRP_HD2"/>
</dbReference>
<dbReference type="Gene3D" id="3.40.50.300">
    <property type="entry name" value="P-loop containing nucleotide triphosphate hydrolases"/>
    <property type="match status" value="1"/>
</dbReference>
<evidence type="ECO:0000256" key="7">
    <source>
        <dbReference type="SAM" id="MobiDB-lite"/>
    </source>
</evidence>
<dbReference type="InterPro" id="IPR051261">
    <property type="entry name" value="NLR"/>
</dbReference>
<evidence type="ECO:0000256" key="1">
    <source>
        <dbReference type="ARBA" id="ARBA00004496"/>
    </source>
</evidence>
<dbReference type="PROSITE" id="PS51450">
    <property type="entry name" value="LRR"/>
    <property type="match status" value="1"/>
</dbReference>
<evidence type="ECO:0000313" key="10">
    <source>
        <dbReference type="Proteomes" id="UP000007635"/>
    </source>
</evidence>
<dbReference type="Pfam" id="PF14484">
    <property type="entry name" value="FISNA"/>
    <property type="match status" value="1"/>
</dbReference>
<dbReference type="SMART" id="SM00368">
    <property type="entry name" value="LRR_RI"/>
    <property type="match status" value="2"/>
</dbReference>
<evidence type="ECO:0000256" key="3">
    <source>
        <dbReference type="ARBA" id="ARBA00022614"/>
    </source>
</evidence>
<evidence type="ECO:0000256" key="6">
    <source>
        <dbReference type="ARBA" id="ARBA00022840"/>
    </source>
</evidence>
<feature type="compositionally biased region" description="Polar residues" evidence="7">
    <location>
        <begin position="152"/>
        <end position="164"/>
    </location>
</feature>
<feature type="domain" description="NACHT" evidence="8">
    <location>
        <begin position="334"/>
        <end position="468"/>
    </location>
</feature>
<dbReference type="Ensembl" id="ENSGACT00000060045.1">
    <property type="protein sequence ID" value="ENSGACP00000033548.1"/>
    <property type="gene ID" value="ENSGACG00000024906.1"/>
</dbReference>
<comment type="subcellular location">
    <subcellularLocation>
        <location evidence="1">Cytoplasm</location>
    </subcellularLocation>
</comment>
<dbReference type="PANTHER" id="PTHR24106">
    <property type="entry name" value="NACHT, LRR AND CARD DOMAINS-CONTAINING"/>
    <property type="match status" value="1"/>
</dbReference>
<dbReference type="PROSITE" id="PS50837">
    <property type="entry name" value="NACHT"/>
    <property type="match status" value="1"/>
</dbReference>
<dbReference type="GeneTree" id="ENSGT01120000271898"/>
<dbReference type="InterPro" id="IPR001611">
    <property type="entry name" value="Leu-rich_rpt"/>
</dbReference>
<proteinExistence type="predicted"/>
<dbReference type="Pfam" id="PF17779">
    <property type="entry name" value="WHD_NOD2"/>
    <property type="match status" value="1"/>
</dbReference>
<dbReference type="FunFam" id="3.40.50.300:FF:001524">
    <property type="entry name" value="Si:dkey-126g1.7"/>
    <property type="match status" value="1"/>
</dbReference>
<dbReference type="GO" id="GO:0005524">
    <property type="term" value="F:ATP binding"/>
    <property type="evidence" value="ECO:0007669"/>
    <property type="project" value="UniProtKB-KW"/>
</dbReference>
<dbReference type="InterPro" id="IPR041075">
    <property type="entry name" value="NOD1/2_WH"/>
</dbReference>
<dbReference type="SMART" id="SM01288">
    <property type="entry name" value="FISNA"/>
    <property type="match status" value="1"/>
</dbReference>
<reference evidence="9 10" key="1">
    <citation type="journal article" date="2021" name="G3 (Bethesda)">
        <title>Improved contiguity of the threespine stickleback genome using long-read sequencing.</title>
        <authorList>
            <person name="Nath S."/>
            <person name="Shaw D.E."/>
            <person name="White M.A."/>
        </authorList>
    </citation>
    <scope>NUCLEOTIDE SEQUENCE [LARGE SCALE GENOMIC DNA]</scope>
    <source>
        <strain evidence="9 10">Lake Benthic</strain>
    </source>
</reference>
<evidence type="ECO:0000313" key="9">
    <source>
        <dbReference type="Ensembl" id="ENSGACP00000033548.1"/>
    </source>
</evidence>
<evidence type="ECO:0000256" key="5">
    <source>
        <dbReference type="ARBA" id="ARBA00022741"/>
    </source>
</evidence>
<name>A0AAQ4P6G2_GASAC</name>
<evidence type="ECO:0000256" key="2">
    <source>
        <dbReference type="ARBA" id="ARBA00022490"/>
    </source>
</evidence>
<dbReference type="Pfam" id="PF13516">
    <property type="entry name" value="LRR_6"/>
    <property type="match status" value="1"/>
</dbReference>
<sequence length="961" mass="108152">MNQAEDPEDGVPPSEAPLCGEHDSQTKAQRIHQRPGPGPEPSCVSMKSNRSMGLPLKFKDVGPSVDARTHHRPGPGPGPGPSCVSMKSNRSMDPPLKFKDVGPSVDASSHQQRGKSPEPRCLSMKSDQSIDRWIDFKDGRRSYDPEEDQESSEVPTGPSAQQHQTHLDSIFMLLEENILTFVKNELKKIQKVMSSDYPECLENEDEEVLDEEQRRSREAFVKISVHFLRRMKQEELAERLQSRLHAAVCQRELKSNLKKKFQCVFEGIAKAGNPTLLNEIYTELYITEGGTAEVKEEHEVRQIETASRRPARPETTIRQEDLLKASAGGEEPIRTVMTKGVAGIGKTVLTQKFTLDWAEDKDHQDIQFTFPFTFRELNVLRGKKFSLVELVHHFFSETRAAGICRFEEFQVVFIFDGLDECRLPLDFLNNEILTDITETSSVDVLLTNLIRGKLLPSARLWITTRPAAANQIPPECVGMVTEVRGFTDPQKEEYFRKRFRDEEQASRIISHIKTSRSLHIMCHIPVFCWITATVLEEVLKTREGGELPKTLTEMYIHFLVVQSKVKKVKYDGGAETDPHWSPESRKMIESLGKLAFDQLQKGNLIFYESDLTECGIEIRAASVYSGVFTQIFREERGLYQDKVFCFVHLSVQELLAALHVHLTFFSSGVNLLSEKQKNSLVSKVFRVKPEPKRLYQSAVDEALQSPNGHLDLFLRFLLGLSLETNQTLLRGLLTQTGSRSQTNQRTVQYIKKKISKNVSPEKSINLFHCLNELNDGSLVEEIQQSLRSGRLSTEELSPAQWSALVFILLSSEEDLEVFDLKKYSASEEALLRLLPVVKACHKVLLDGCNLSERSCDALSSVLSSQSSSLRELDLSNNHLQDSGVKLLSAGLKSPHCELETLRLDGCNLSERSCDALSSVLSSQSSSLRELDLSNNDPAAFRSEAAVCWTGESTLHTGDSQV</sequence>
<keyword evidence="2" id="KW-0963">Cytoplasm</keyword>
<accession>A0AAQ4P6G2</accession>
<keyword evidence="10" id="KW-1185">Reference proteome</keyword>
<dbReference type="AlphaFoldDB" id="A0AAQ4P6G2"/>